<sequence>VAHSAAALAAHALQGHRASHPGRRVVRRGAPTAPGGPEPHQREVQLPRRRSRRRGRRRCGFGRAGGPPR</sequence>
<keyword evidence="3" id="KW-1185">Reference proteome</keyword>
<evidence type="ECO:0000313" key="3">
    <source>
        <dbReference type="Proteomes" id="UP001189429"/>
    </source>
</evidence>
<feature type="non-terminal residue" evidence="2">
    <location>
        <position position="69"/>
    </location>
</feature>
<accession>A0ABN9UVU6</accession>
<evidence type="ECO:0000313" key="2">
    <source>
        <dbReference type="EMBL" id="CAK0863303.1"/>
    </source>
</evidence>
<dbReference type="EMBL" id="CAUYUJ010016249">
    <property type="protein sequence ID" value="CAK0863303.1"/>
    <property type="molecule type" value="Genomic_DNA"/>
</dbReference>
<protein>
    <submittedName>
        <fullName evidence="2">Uncharacterized protein</fullName>
    </submittedName>
</protein>
<dbReference type="Proteomes" id="UP001189429">
    <property type="component" value="Unassembled WGS sequence"/>
</dbReference>
<feature type="compositionally biased region" description="Basic residues" evidence="1">
    <location>
        <begin position="47"/>
        <end position="60"/>
    </location>
</feature>
<evidence type="ECO:0000256" key="1">
    <source>
        <dbReference type="SAM" id="MobiDB-lite"/>
    </source>
</evidence>
<feature type="compositionally biased region" description="Basic residues" evidence="1">
    <location>
        <begin position="17"/>
        <end position="27"/>
    </location>
</feature>
<organism evidence="2 3">
    <name type="scientific">Prorocentrum cordatum</name>
    <dbReference type="NCBI Taxonomy" id="2364126"/>
    <lineage>
        <taxon>Eukaryota</taxon>
        <taxon>Sar</taxon>
        <taxon>Alveolata</taxon>
        <taxon>Dinophyceae</taxon>
        <taxon>Prorocentrales</taxon>
        <taxon>Prorocentraceae</taxon>
        <taxon>Prorocentrum</taxon>
    </lineage>
</organism>
<proteinExistence type="predicted"/>
<comment type="caution">
    <text evidence="2">The sequence shown here is derived from an EMBL/GenBank/DDBJ whole genome shotgun (WGS) entry which is preliminary data.</text>
</comment>
<feature type="compositionally biased region" description="Low complexity" evidence="1">
    <location>
        <begin position="1"/>
        <end position="13"/>
    </location>
</feature>
<reference evidence="2" key="1">
    <citation type="submission" date="2023-10" db="EMBL/GenBank/DDBJ databases">
        <authorList>
            <person name="Chen Y."/>
            <person name="Shah S."/>
            <person name="Dougan E. K."/>
            <person name="Thang M."/>
            <person name="Chan C."/>
        </authorList>
    </citation>
    <scope>NUCLEOTIDE SEQUENCE [LARGE SCALE GENOMIC DNA]</scope>
</reference>
<feature type="non-terminal residue" evidence="2">
    <location>
        <position position="1"/>
    </location>
</feature>
<feature type="region of interest" description="Disordered" evidence="1">
    <location>
        <begin position="1"/>
        <end position="69"/>
    </location>
</feature>
<gene>
    <name evidence="2" type="ORF">PCOR1329_LOCUS51494</name>
</gene>
<name>A0ABN9UVU6_9DINO</name>